<dbReference type="GeneID" id="70187342"/>
<keyword evidence="2" id="KW-1185">Reference proteome</keyword>
<dbReference type="EMBL" id="JAGTJQ010000001">
    <property type="protein sequence ID" value="KAH7040031.1"/>
    <property type="molecule type" value="Genomic_DNA"/>
</dbReference>
<accession>A0A9P9BTI9</accession>
<comment type="caution">
    <text evidence="1">The sequence shown here is derived from an EMBL/GenBank/DDBJ whole genome shotgun (WGS) entry which is preliminary data.</text>
</comment>
<gene>
    <name evidence="1" type="ORF">B0I36DRAFT_357391</name>
</gene>
<evidence type="ECO:0008006" key="3">
    <source>
        <dbReference type="Google" id="ProtNLM"/>
    </source>
</evidence>
<proteinExistence type="predicted"/>
<sequence>MEPQILDEHGDLVLVITSRWPVGPDASQFRVSSKALISASPTFEAILTVIPAPHPGADGPPATTQRTVQLPTQLPGSFGYLLSLLHGQAISLRPTDDSKAAATESVRLMLELVILATLYSCIHLTASYAKDWESHCNATGRMCENDNDPGTYISIAAIAYQIGAPRLYRTAVSHLIRAMEPAPTATWNIGWKYLPPDLIATINGQRVQMLEQFLRPVVAALKALQNAFPYAFTPDPPKHVCSTEAEKRHCAELNLKHLVWQLNQVGLWPLPTSPHVAPKRVQASLRRVLHASVSKDYEVWRPRCASVRSEDQRIRNSPSQPWSHRPISMNPYKESHIYEPRAAESHFMMARRCAIVVPSHRPPKEDAC</sequence>
<protein>
    <recommendedName>
        <fullName evidence="3">BTB domain-containing protein</fullName>
    </recommendedName>
</protein>
<organism evidence="1 2">
    <name type="scientific">Microdochium trichocladiopsis</name>
    <dbReference type="NCBI Taxonomy" id="1682393"/>
    <lineage>
        <taxon>Eukaryota</taxon>
        <taxon>Fungi</taxon>
        <taxon>Dikarya</taxon>
        <taxon>Ascomycota</taxon>
        <taxon>Pezizomycotina</taxon>
        <taxon>Sordariomycetes</taxon>
        <taxon>Xylariomycetidae</taxon>
        <taxon>Xylariales</taxon>
        <taxon>Microdochiaceae</taxon>
        <taxon>Microdochium</taxon>
    </lineage>
</organism>
<name>A0A9P9BTI9_9PEZI</name>
<dbReference type="RefSeq" id="XP_046018086.1">
    <property type="nucleotide sequence ID" value="XM_046157796.1"/>
</dbReference>
<dbReference type="Proteomes" id="UP000756346">
    <property type="component" value="Unassembled WGS sequence"/>
</dbReference>
<evidence type="ECO:0000313" key="2">
    <source>
        <dbReference type="Proteomes" id="UP000756346"/>
    </source>
</evidence>
<reference evidence="1" key="1">
    <citation type="journal article" date="2021" name="Nat. Commun.">
        <title>Genetic determinants of endophytism in the Arabidopsis root mycobiome.</title>
        <authorList>
            <person name="Mesny F."/>
            <person name="Miyauchi S."/>
            <person name="Thiergart T."/>
            <person name="Pickel B."/>
            <person name="Atanasova L."/>
            <person name="Karlsson M."/>
            <person name="Huettel B."/>
            <person name="Barry K.W."/>
            <person name="Haridas S."/>
            <person name="Chen C."/>
            <person name="Bauer D."/>
            <person name="Andreopoulos W."/>
            <person name="Pangilinan J."/>
            <person name="LaButti K."/>
            <person name="Riley R."/>
            <person name="Lipzen A."/>
            <person name="Clum A."/>
            <person name="Drula E."/>
            <person name="Henrissat B."/>
            <person name="Kohler A."/>
            <person name="Grigoriev I.V."/>
            <person name="Martin F.M."/>
            <person name="Hacquard S."/>
        </authorList>
    </citation>
    <scope>NUCLEOTIDE SEQUENCE</scope>
    <source>
        <strain evidence="1">MPI-CAGE-CH-0230</strain>
    </source>
</reference>
<evidence type="ECO:0000313" key="1">
    <source>
        <dbReference type="EMBL" id="KAH7040031.1"/>
    </source>
</evidence>
<dbReference type="AlphaFoldDB" id="A0A9P9BTI9"/>